<dbReference type="InterPro" id="IPR034154">
    <property type="entry name" value="TOPRIM_DnaG/twinkle"/>
</dbReference>
<dbReference type="AlphaFoldDB" id="A0A142JGR7"/>
<name>A0A142JGR7_9BURK</name>
<sequence length="895" mass="101690">MTPDLHQDVTSRLLAEFSFKEKTSGGSRWLREGVCPSCQKKELYTNADHPWVIRCGRLNNCGFEAHVKDLYKDLFERWSDRYVAAPSNPNAAADAYLQHARGFDLDRIRGWYSQETFFDHHADGGKGAASATVRFPFGVAWWERLIDQPKRFGKMKARFKPGSGYAGMWWQPPSLDVTTVKEIWITEGIFNAIALIHHDIAAVSAMSSNNYPEQALDALLAARGGKRCKLVWALDSDNAGRSFTRKWAARAKEAGWEYEAAQVPVRGNVALDWNDMHQRDAFKPDDLKEYRYQGALLLAESANEKGLLIYRHSGGKRLEFDFEFGKNLYWFKLDLDRYNRAYAEIERNDETHSLTADELRDQALDKASTIRSIANCVPRPLYFQENKLTDESWYYFRVEFPHDASPVKNTFSSGQLTAASEFKKRLLGIAPGAMFSGTSQMLERMMERQLYNIKRVETVDFIGYSRDHGCYVLGDFAVKDGAIFNINKEDYFDVGNLAVKSLNQSVHLTINRDESAYRRDWVNLLWLCFGAKGLAALTFWLGTLFAEQIRATQKSYPFLEVVGEGGSGKSTLIEFLWKLFGRSDYEGFDPSKSSLAARARNFAQVSGLPVVLIESDRERIGEDKTHVKSFDWDELKTAYNGRSVRARGVATGGNETYEPPFRGAIVISQNNEVNASNPILQRIVHLTFDKSTHTRESYAAARELESVPTEQVSGFVLQAARREKAILATVEARIAHHEQFLLAQPQVKSTRIAKNHAQLLALGEALRDLVGLSVEQSEALEEQIVTMAFERQEAINSDHPIVTEFWEAFEYLDGQDQPVLNHSRDENLIAVNLNHFIQVATDRRQQVPLLRDLKRVLKASRRHKFLEIKPVNSAIRGIELTKGSTVKCWVFQRGK</sequence>
<accession>A0A142JGR7</accession>
<dbReference type="Pfam" id="PF13155">
    <property type="entry name" value="Toprim_2"/>
    <property type="match status" value="1"/>
</dbReference>
<dbReference type="OrthoDB" id="5618772at2"/>
<keyword evidence="2" id="KW-1185">Reference proteome</keyword>
<organism evidence="1 2">
    <name type="scientific">Cupriavidus nantongensis</name>
    <dbReference type="NCBI Taxonomy" id="1796606"/>
    <lineage>
        <taxon>Bacteria</taxon>
        <taxon>Pseudomonadati</taxon>
        <taxon>Pseudomonadota</taxon>
        <taxon>Betaproteobacteria</taxon>
        <taxon>Burkholderiales</taxon>
        <taxon>Burkholderiaceae</taxon>
        <taxon>Cupriavidus</taxon>
    </lineage>
</organism>
<evidence type="ECO:0000313" key="2">
    <source>
        <dbReference type="Proteomes" id="UP000075238"/>
    </source>
</evidence>
<protein>
    <submittedName>
        <fullName evidence="1">Toprim domain protein</fullName>
    </submittedName>
</protein>
<dbReference type="RefSeq" id="WP_062797570.1">
    <property type="nucleotide sequence ID" value="NZ_CP014844.1"/>
</dbReference>
<evidence type="ECO:0000313" key="1">
    <source>
        <dbReference type="EMBL" id="AMR77279.1"/>
    </source>
</evidence>
<dbReference type="Gene3D" id="3.40.1360.10">
    <property type="match status" value="1"/>
</dbReference>
<reference evidence="1 2" key="1">
    <citation type="submission" date="2016-03" db="EMBL/GenBank/DDBJ databases">
        <title>Complete genome sequence of a novel chlorpyrifos degrading bacterium, Cupriavidus nantongensis sp. X1.</title>
        <authorList>
            <person name="Fang L."/>
        </authorList>
    </citation>
    <scope>NUCLEOTIDE SEQUENCE [LARGE SCALE GENOMIC DNA]</scope>
    <source>
        <strain evidence="1 2">X1</strain>
    </source>
</reference>
<proteinExistence type="predicted"/>
<dbReference type="STRING" id="1796606.A2G96_05775"/>
<dbReference type="KEGG" id="cnan:A2G96_05775"/>
<gene>
    <name evidence="1" type="ORF">A2G96_05775</name>
</gene>
<dbReference type="Proteomes" id="UP000075238">
    <property type="component" value="Chromosome 1"/>
</dbReference>
<dbReference type="EMBL" id="CP014844">
    <property type="protein sequence ID" value="AMR77279.1"/>
    <property type="molecule type" value="Genomic_DNA"/>
</dbReference>
<dbReference type="CDD" id="cd01029">
    <property type="entry name" value="TOPRIM_primases"/>
    <property type="match status" value="1"/>
</dbReference>